<protein>
    <submittedName>
        <fullName evidence="4">Phosphonate ABC transporter phosphate-binding periplasmic component</fullName>
    </submittedName>
</protein>
<reference evidence="4 5" key="4">
    <citation type="journal article" date="2010" name="Environ. Microbiol.">
        <title>The bacterial genus Collimonas: mycophagy, weathering and other adaptive solutions to life in oligotrophic soil environments.</title>
        <authorList>
            <person name="Leveau J.H."/>
            <person name="Uroz S."/>
            <person name="de Boer W."/>
        </authorList>
    </citation>
    <scope>NUCLEOTIDE SEQUENCE [LARGE SCALE GENOMIC DNA]</scope>
    <source>
        <strain evidence="4 5">Ter331</strain>
    </source>
</reference>
<evidence type="ECO:0000256" key="3">
    <source>
        <dbReference type="SAM" id="SignalP"/>
    </source>
</evidence>
<dbReference type="NCBIfam" id="TIGR01098">
    <property type="entry name" value="3A0109s03R"/>
    <property type="match status" value="1"/>
</dbReference>
<reference evidence="4 5" key="2">
    <citation type="journal article" date="2006" name="J. Microbiol. Methods">
        <title>Genomic flank-sequencing of plasposon insertion sites for rapid identification of functional genes.</title>
        <authorList>
            <person name="Leveau J.H."/>
            <person name="Gerards S."/>
            <person name="Fritsche K."/>
            <person name="Zondag G."/>
            <person name="van Veen J.A."/>
        </authorList>
    </citation>
    <scope>NUCLEOTIDE SEQUENCE [LARGE SCALE GENOMIC DNA]</scope>
    <source>
        <strain evidence="4 5">Ter331</strain>
    </source>
</reference>
<evidence type="ECO:0000256" key="1">
    <source>
        <dbReference type="ARBA" id="ARBA00007162"/>
    </source>
</evidence>
<dbReference type="AlphaFoldDB" id="G0AFC7"/>
<keyword evidence="5" id="KW-1185">Reference proteome</keyword>
<dbReference type="Proteomes" id="UP000008392">
    <property type="component" value="Chromosome"/>
</dbReference>
<dbReference type="SUPFAM" id="SSF53850">
    <property type="entry name" value="Periplasmic binding protein-like II"/>
    <property type="match status" value="1"/>
</dbReference>
<reference evidence="4 5" key="1">
    <citation type="journal article" date="2004" name="Environ. Microbiol.">
        <title>Phylogeny-function analysis of (meta)genomic libraries: screening for expression of ribosomal RNA genes by large-insert library fluorescent in situ hybridization (LIL-FISH).</title>
        <authorList>
            <person name="Leveau J.H."/>
            <person name="Gerards S."/>
            <person name="de Boer W."/>
            <person name="van Veen J.A."/>
        </authorList>
    </citation>
    <scope>NUCLEOTIDE SEQUENCE [LARGE SCALE GENOMIC DNA]</scope>
    <source>
        <strain evidence="4 5">Ter331</strain>
    </source>
</reference>
<dbReference type="PANTHER" id="PTHR35841">
    <property type="entry name" value="PHOSPHONATES-BINDING PERIPLASMIC PROTEIN"/>
    <property type="match status" value="1"/>
</dbReference>
<organism evidence="4 5">
    <name type="scientific">Collimonas fungivorans (strain Ter331)</name>
    <dbReference type="NCBI Taxonomy" id="1005048"/>
    <lineage>
        <taxon>Bacteria</taxon>
        <taxon>Pseudomonadati</taxon>
        <taxon>Pseudomonadota</taxon>
        <taxon>Betaproteobacteria</taxon>
        <taxon>Burkholderiales</taxon>
        <taxon>Oxalobacteraceae</taxon>
        <taxon>Collimonas</taxon>
    </lineage>
</organism>
<dbReference type="HOGENOM" id="CLU_051472_2_0_4"/>
<feature type="chain" id="PRO_5003397187" evidence="3">
    <location>
        <begin position="36"/>
        <end position="336"/>
    </location>
</feature>
<dbReference type="PANTHER" id="PTHR35841:SF1">
    <property type="entry name" value="PHOSPHONATES-BINDING PERIPLASMIC PROTEIN"/>
    <property type="match status" value="1"/>
</dbReference>
<evidence type="ECO:0000313" key="4">
    <source>
        <dbReference type="EMBL" id="AEK63935.1"/>
    </source>
</evidence>
<evidence type="ECO:0000256" key="2">
    <source>
        <dbReference type="ARBA" id="ARBA00022729"/>
    </source>
</evidence>
<accession>G0AFC7</accession>
<proteinExistence type="inferred from homology"/>
<reference evidence="4 5" key="5">
    <citation type="journal article" date="2011" name="ISME J.">
        <title>Dual transcriptional profiling of a bacterial/fungal confrontation: Collimonas fungivorans versus Aspergillus niger.</title>
        <authorList>
            <person name="Mela F."/>
            <person name="Fritsche K."/>
            <person name="de Boer W."/>
            <person name="van Veen J.A."/>
            <person name="de Graaff L.H."/>
            <person name="van den Berg M."/>
            <person name="Leveau J.H."/>
        </authorList>
    </citation>
    <scope>NUCLEOTIDE SEQUENCE [LARGE SCALE GENOMIC DNA]</scope>
    <source>
        <strain evidence="4 5">Ter331</strain>
    </source>
</reference>
<keyword evidence="2 3" id="KW-0732">Signal</keyword>
<reference evidence="5" key="6">
    <citation type="submission" date="2011-05" db="EMBL/GenBank/DDBJ databases">
        <title>Complete sequence of Collimonas fungivorans Ter331.</title>
        <authorList>
            <person name="Leveau J.H."/>
        </authorList>
    </citation>
    <scope>NUCLEOTIDE SEQUENCE [LARGE SCALE GENOMIC DNA]</scope>
    <source>
        <strain evidence="5">Ter331</strain>
    </source>
</reference>
<sequence length="336" mass="36711">MNITSSIQEFQIMFAKLFSGAAITMAMLAAAAAHADDVKVLNFGIISTESSKNLKQDWQPVLDELSKRTGIKVNGFFASDYAGIIEGMRFGKVQMGWFGNKSAMEAVDRASGEVFAHVVNPDGSAGYYSLVGVQKDSPNKSIEDILKNAKGLTFGIGDPNSTSGFLVPSYYIFAKNNVDSKTAFKVIRTSNHEANILAVANKQIDAAVFASDTMARIEERQPAIAKEVRIVWKSPLIAADPLVWRKDLPADVKAKIKDFFVNYGKTGPNAAQEKVQLAKLEYSGFEESSDAQLNPIRQLELFKQKGKLEADANLSADDKKAKLDDINRKLSDLAKS</sequence>
<evidence type="ECO:0000313" key="5">
    <source>
        <dbReference type="Proteomes" id="UP000008392"/>
    </source>
</evidence>
<dbReference type="Pfam" id="PF12974">
    <property type="entry name" value="Phosphonate-bd"/>
    <property type="match status" value="1"/>
</dbReference>
<dbReference type="GO" id="GO:0043190">
    <property type="term" value="C:ATP-binding cassette (ABC) transporter complex"/>
    <property type="evidence" value="ECO:0007669"/>
    <property type="project" value="InterPro"/>
</dbReference>
<dbReference type="Gene3D" id="3.40.190.10">
    <property type="entry name" value="Periplasmic binding protein-like II"/>
    <property type="match status" value="2"/>
</dbReference>
<dbReference type="InterPro" id="IPR005770">
    <property type="entry name" value="PhnD"/>
</dbReference>
<gene>
    <name evidence="4" type="primary">phnD</name>
    <name evidence="4" type="ordered locus">CFU_4113</name>
</gene>
<dbReference type="Gene3D" id="1.20.58.90">
    <property type="match status" value="1"/>
</dbReference>
<dbReference type="KEGG" id="cfu:CFU_4113"/>
<dbReference type="GO" id="GO:0055085">
    <property type="term" value="P:transmembrane transport"/>
    <property type="evidence" value="ECO:0007669"/>
    <property type="project" value="InterPro"/>
</dbReference>
<dbReference type="InterPro" id="IPR017797">
    <property type="entry name" value="Phosphnate-bd"/>
</dbReference>
<dbReference type="GO" id="GO:0015716">
    <property type="term" value="P:organic phosphonate transport"/>
    <property type="evidence" value="ECO:0007669"/>
    <property type="project" value="InterPro"/>
</dbReference>
<comment type="similarity">
    <text evidence="1">Belongs to the phosphate/phosphite/phosphonate binding protein family.</text>
</comment>
<dbReference type="eggNOG" id="COG3221">
    <property type="taxonomic scope" value="Bacteria"/>
</dbReference>
<dbReference type="STRING" id="1005048.CFU_4113"/>
<reference evidence="4 5" key="3">
    <citation type="journal article" date="2008" name="FEMS Microbiol. Ecol.">
        <title>Identification and characterization of genes underlying chitinolysis in Collimonas fungivorans Ter331.</title>
        <authorList>
            <person name="Fritsche K."/>
            <person name="de Boer W."/>
            <person name="Gerards S."/>
            <person name="van den Berg M."/>
            <person name="van Veen J.A."/>
            <person name="Leveau J.H."/>
        </authorList>
    </citation>
    <scope>NUCLEOTIDE SEQUENCE [LARGE SCALE GENOMIC DNA]</scope>
    <source>
        <strain evidence="4 5">Ter331</strain>
    </source>
</reference>
<dbReference type="NCBIfam" id="TIGR03431">
    <property type="entry name" value="PhnD"/>
    <property type="match status" value="1"/>
</dbReference>
<name>G0AFC7_COLFT</name>
<dbReference type="EMBL" id="CP002745">
    <property type="protein sequence ID" value="AEK63935.1"/>
    <property type="molecule type" value="Genomic_DNA"/>
</dbReference>
<feature type="signal peptide" evidence="3">
    <location>
        <begin position="1"/>
        <end position="35"/>
    </location>
</feature>